<keyword evidence="3 5" id="KW-0378">Hydrolase</keyword>
<sequence>MHPAIHLIGLPTDQNSSFERGAAKGPAVIRAALWSDRGNISCESGLEIGRDIELVDHGDLPLTDHDCAADDAMIADAIAGIMAQGGLPLALGGDHAVTFPLVAAVAAHHGPLNILHFDAHPDLYEDFEGNPRSHASPFARILEGGHAKRLVQLGIRTLNRHCREQAARFGVKIIPMAGFNPAQVPVLDGPLYISIDLDGIDPSEAPGVSHPEPGGLTVREVLAVLARQKGPLVGADIVELNPAHDQNAVTATLAAKLLKELASFSQVNKTDF</sequence>
<dbReference type="InterPro" id="IPR005925">
    <property type="entry name" value="Agmatinase-rel"/>
</dbReference>
<dbReference type="Pfam" id="PF00491">
    <property type="entry name" value="Arginase"/>
    <property type="match status" value="1"/>
</dbReference>
<evidence type="ECO:0000256" key="5">
    <source>
        <dbReference type="RuleBase" id="RU003684"/>
    </source>
</evidence>
<evidence type="ECO:0000313" key="7">
    <source>
        <dbReference type="Proteomes" id="UP000320160"/>
    </source>
</evidence>
<evidence type="ECO:0000313" key="6">
    <source>
        <dbReference type="EMBL" id="TSB05371.1"/>
    </source>
</evidence>
<organism evidence="6 7">
    <name type="scientific">Sphingorhabdus contaminans</name>
    <dbReference type="NCBI Taxonomy" id="1343899"/>
    <lineage>
        <taxon>Bacteria</taxon>
        <taxon>Pseudomonadati</taxon>
        <taxon>Pseudomonadota</taxon>
        <taxon>Alphaproteobacteria</taxon>
        <taxon>Sphingomonadales</taxon>
        <taxon>Sphingomonadaceae</taxon>
        <taxon>Sphingorhabdus</taxon>
    </lineage>
</organism>
<dbReference type="PANTHER" id="PTHR11358:SF26">
    <property type="entry name" value="GUANIDINO ACID HYDROLASE, MITOCHONDRIAL"/>
    <property type="match status" value="1"/>
</dbReference>
<dbReference type="SUPFAM" id="SSF52768">
    <property type="entry name" value="Arginase/deacetylase"/>
    <property type="match status" value="1"/>
</dbReference>
<dbReference type="GO" id="GO:0046872">
    <property type="term" value="F:metal ion binding"/>
    <property type="evidence" value="ECO:0007669"/>
    <property type="project" value="UniProtKB-KW"/>
</dbReference>
<keyword evidence="4" id="KW-0464">Manganese</keyword>
<dbReference type="Proteomes" id="UP000320160">
    <property type="component" value="Unassembled WGS sequence"/>
</dbReference>
<dbReference type="OrthoDB" id="9788689at2"/>
<dbReference type="PIRSF" id="PIRSF036979">
    <property type="entry name" value="Arginase"/>
    <property type="match status" value="1"/>
</dbReference>
<dbReference type="AlphaFoldDB" id="A0A553WL23"/>
<keyword evidence="2 4" id="KW-0479">Metal-binding</keyword>
<dbReference type="Gene3D" id="3.40.800.10">
    <property type="entry name" value="Ureohydrolase domain"/>
    <property type="match status" value="1"/>
</dbReference>
<gene>
    <name evidence="6" type="primary">speB</name>
    <name evidence="6" type="ORF">FOM92_02665</name>
</gene>
<evidence type="ECO:0000256" key="3">
    <source>
        <dbReference type="ARBA" id="ARBA00022801"/>
    </source>
</evidence>
<dbReference type="InterPro" id="IPR020855">
    <property type="entry name" value="Ureohydrolase_Mn_BS"/>
</dbReference>
<dbReference type="EMBL" id="VKKU01000001">
    <property type="protein sequence ID" value="TSB05371.1"/>
    <property type="molecule type" value="Genomic_DNA"/>
</dbReference>
<dbReference type="PROSITE" id="PS01053">
    <property type="entry name" value="ARGINASE_1"/>
    <property type="match status" value="1"/>
</dbReference>
<dbReference type="InterPro" id="IPR023696">
    <property type="entry name" value="Ureohydrolase_dom_sf"/>
</dbReference>
<evidence type="ECO:0000256" key="2">
    <source>
        <dbReference type="ARBA" id="ARBA00022723"/>
    </source>
</evidence>
<dbReference type="CDD" id="cd11593">
    <property type="entry name" value="Agmatinase-like_2"/>
    <property type="match status" value="1"/>
</dbReference>
<reference evidence="6 7" key="1">
    <citation type="submission" date="2019-07" db="EMBL/GenBank/DDBJ databases">
        <authorList>
            <person name="Park M."/>
        </authorList>
    </citation>
    <scope>NUCLEOTIDE SEQUENCE [LARGE SCALE GENOMIC DNA]</scope>
    <source>
        <strain evidence="6 7">KCTC32445</strain>
    </source>
</reference>
<dbReference type="NCBIfam" id="TIGR01230">
    <property type="entry name" value="agmatinase"/>
    <property type="match status" value="1"/>
</dbReference>
<dbReference type="EC" id="3.5.3.11" evidence="6"/>
<evidence type="ECO:0000256" key="4">
    <source>
        <dbReference type="PIRSR" id="PIRSR036979-1"/>
    </source>
</evidence>
<protein>
    <submittedName>
        <fullName evidence="6">Agmatinase</fullName>
        <ecNumber evidence="6">3.5.3.11</ecNumber>
    </submittedName>
</protein>
<comment type="similarity">
    <text evidence="1">Belongs to the arginase family. Agmatinase subfamily.</text>
</comment>
<accession>A0A553WL23</accession>
<dbReference type="GO" id="GO:0008783">
    <property type="term" value="F:agmatinase activity"/>
    <property type="evidence" value="ECO:0007669"/>
    <property type="project" value="UniProtKB-EC"/>
</dbReference>
<comment type="cofactor">
    <cofactor evidence="4">
        <name>Mn(2+)</name>
        <dbReference type="ChEBI" id="CHEBI:29035"/>
    </cofactor>
    <text evidence="4">Binds 2 manganese ions per subunit.</text>
</comment>
<feature type="binding site" evidence="4">
    <location>
        <position position="198"/>
    </location>
    <ligand>
        <name>Mn(2+)</name>
        <dbReference type="ChEBI" id="CHEBI:29035"/>
        <label>1</label>
    </ligand>
</feature>
<name>A0A553WL23_9SPHN</name>
<feature type="binding site" evidence="4">
    <location>
        <position position="118"/>
    </location>
    <ligand>
        <name>Mn(2+)</name>
        <dbReference type="ChEBI" id="CHEBI:29035"/>
        <label>1</label>
    </ligand>
</feature>
<evidence type="ECO:0000256" key="1">
    <source>
        <dbReference type="ARBA" id="ARBA00009227"/>
    </source>
</evidence>
<feature type="binding site" evidence="4">
    <location>
        <position position="122"/>
    </location>
    <ligand>
        <name>Mn(2+)</name>
        <dbReference type="ChEBI" id="CHEBI:29035"/>
        <label>1</label>
    </ligand>
</feature>
<dbReference type="PROSITE" id="PS51409">
    <property type="entry name" value="ARGINASE_2"/>
    <property type="match status" value="1"/>
</dbReference>
<feature type="binding site" evidence="4">
    <location>
        <position position="196"/>
    </location>
    <ligand>
        <name>Mn(2+)</name>
        <dbReference type="ChEBI" id="CHEBI:29035"/>
        <label>1</label>
    </ligand>
</feature>
<feature type="binding site" evidence="4">
    <location>
        <position position="120"/>
    </location>
    <ligand>
        <name>Mn(2+)</name>
        <dbReference type="ChEBI" id="CHEBI:29035"/>
        <label>1</label>
    </ligand>
</feature>
<keyword evidence="7" id="KW-1185">Reference proteome</keyword>
<dbReference type="PANTHER" id="PTHR11358">
    <property type="entry name" value="ARGINASE/AGMATINASE"/>
    <property type="match status" value="1"/>
</dbReference>
<dbReference type="InterPro" id="IPR006035">
    <property type="entry name" value="Ureohydrolase"/>
</dbReference>
<dbReference type="GO" id="GO:0033389">
    <property type="term" value="P:putrescine biosynthetic process from arginine, via agmatine"/>
    <property type="evidence" value="ECO:0007669"/>
    <property type="project" value="TreeGrafter"/>
</dbReference>
<comment type="caution">
    <text evidence="6">The sequence shown here is derived from an EMBL/GenBank/DDBJ whole genome shotgun (WGS) entry which is preliminary data.</text>
</comment>
<feature type="binding site" evidence="4">
    <location>
        <position position="95"/>
    </location>
    <ligand>
        <name>Mn(2+)</name>
        <dbReference type="ChEBI" id="CHEBI:29035"/>
        <label>1</label>
    </ligand>
</feature>
<proteinExistence type="inferred from homology"/>